<dbReference type="InterPro" id="IPR006119">
    <property type="entry name" value="Resolv_N"/>
</dbReference>
<gene>
    <name evidence="4" type="ORF">DBY38_08085</name>
</gene>
<dbReference type="InterPro" id="IPR025827">
    <property type="entry name" value="Zn_ribbon_recom_dom"/>
</dbReference>
<dbReference type="PANTHER" id="PTHR30461">
    <property type="entry name" value="DNA-INVERTASE FROM LAMBDOID PROPHAGE"/>
    <property type="match status" value="1"/>
</dbReference>
<dbReference type="InterPro" id="IPR050639">
    <property type="entry name" value="SSR_resolvase"/>
</dbReference>
<protein>
    <submittedName>
        <fullName evidence="4">Recombinase family protein</fullName>
    </submittedName>
</protein>
<dbReference type="Pfam" id="PF07508">
    <property type="entry name" value="Recombinase"/>
    <property type="match status" value="1"/>
</dbReference>
<dbReference type="InterPro" id="IPR038109">
    <property type="entry name" value="DNA_bind_recomb_sf"/>
</dbReference>
<dbReference type="EMBL" id="QAMZ01000039">
    <property type="protein sequence ID" value="PWL53270.1"/>
    <property type="molecule type" value="Genomic_DNA"/>
</dbReference>
<dbReference type="Proteomes" id="UP000246114">
    <property type="component" value="Unassembled WGS sequence"/>
</dbReference>
<dbReference type="CDD" id="cd00338">
    <property type="entry name" value="Ser_Recombinase"/>
    <property type="match status" value="1"/>
</dbReference>
<proteinExistence type="predicted"/>
<name>A0A316ML81_9CLOT</name>
<keyword evidence="1" id="KW-0175">Coiled coil</keyword>
<dbReference type="SUPFAM" id="SSF53041">
    <property type="entry name" value="Resolvase-like"/>
    <property type="match status" value="1"/>
</dbReference>
<dbReference type="GO" id="GO:0003677">
    <property type="term" value="F:DNA binding"/>
    <property type="evidence" value="ECO:0007669"/>
    <property type="project" value="InterPro"/>
</dbReference>
<reference evidence="4 5" key="1">
    <citation type="submission" date="2018-03" db="EMBL/GenBank/DDBJ databases">
        <title>The uncultured portion of the human microbiome is neutrally assembled.</title>
        <authorList>
            <person name="Jeraldo P."/>
            <person name="Boardman L."/>
            <person name="White B.A."/>
            <person name="Nelson H."/>
            <person name="Goldenfeld N."/>
            <person name="Chia N."/>
        </authorList>
    </citation>
    <scope>NUCLEOTIDE SEQUENCE [LARGE SCALE GENOMIC DNA]</scope>
    <source>
        <strain evidence="4">CIM:MAG 903</strain>
    </source>
</reference>
<evidence type="ECO:0000259" key="3">
    <source>
        <dbReference type="PROSITE" id="PS51737"/>
    </source>
</evidence>
<evidence type="ECO:0000313" key="5">
    <source>
        <dbReference type="Proteomes" id="UP000246114"/>
    </source>
</evidence>
<organism evidence="4 5">
    <name type="scientific">Clostridium cadaveris</name>
    <dbReference type="NCBI Taxonomy" id="1529"/>
    <lineage>
        <taxon>Bacteria</taxon>
        <taxon>Bacillati</taxon>
        <taxon>Bacillota</taxon>
        <taxon>Clostridia</taxon>
        <taxon>Eubacteriales</taxon>
        <taxon>Clostridiaceae</taxon>
        <taxon>Clostridium</taxon>
    </lineage>
</organism>
<comment type="caution">
    <text evidence="4">The sequence shown here is derived from an EMBL/GenBank/DDBJ whole genome shotgun (WGS) entry which is preliminary data.</text>
</comment>
<dbReference type="GO" id="GO:0000150">
    <property type="term" value="F:DNA strand exchange activity"/>
    <property type="evidence" value="ECO:0007669"/>
    <property type="project" value="InterPro"/>
</dbReference>
<feature type="domain" description="Resolvase/invertase-type recombinase catalytic" evidence="2">
    <location>
        <begin position="3"/>
        <end position="147"/>
    </location>
</feature>
<evidence type="ECO:0000313" key="4">
    <source>
        <dbReference type="EMBL" id="PWL53270.1"/>
    </source>
</evidence>
<evidence type="ECO:0000259" key="2">
    <source>
        <dbReference type="PROSITE" id="PS51736"/>
    </source>
</evidence>
<dbReference type="InterPro" id="IPR036162">
    <property type="entry name" value="Resolvase-like_N_sf"/>
</dbReference>
<feature type="domain" description="Recombinase" evidence="3">
    <location>
        <begin position="155"/>
        <end position="280"/>
    </location>
</feature>
<dbReference type="Gene3D" id="3.40.50.1390">
    <property type="entry name" value="Resolvase, N-terminal catalytic domain"/>
    <property type="match status" value="1"/>
</dbReference>
<dbReference type="InterPro" id="IPR011109">
    <property type="entry name" value="DNA_bind_recombinase_dom"/>
</dbReference>
<dbReference type="PROSITE" id="PS51737">
    <property type="entry name" value="RECOMBINASE_DNA_BIND"/>
    <property type="match status" value="1"/>
</dbReference>
<dbReference type="PROSITE" id="PS51736">
    <property type="entry name" value="RECOMBINASES_3"/>
    <property type="match status" value="1"/>
</dbReference>
<dbReference type="AlphaFoldDB" id="A0A316ML81"/>
<accession>A0A316ML81</accession>
<dbReference type="Pfam" id="PF13408">
    <property type="entry name" value="Zn_ribbon_recom"/>
    <property type="match status" value="1"/>
</dbReference>
<evidence type="ECO:0000256" key="1">
    <source>
        <dbReference type="SAM" id="Coils"/>
    </source>
</evidence>
<dbReference type="Gene3D" id="3.90.1750.20">
    <property type="entry name" value="Putative Large Serine Recombinase, Chain B, Domain 2"/>
    <property type="match status" value="1"/>
</dbReference>
<dbReference type="PANTHER" id="PTHR30461:SF23">
    <property type="entry name" value="DNA RECOMBINASE-RELATED"/>
    <property type="match status" value="1"/>
</dbReference>
<dbReference type="SMART" id="SM00857">
    <property type="entry name" value="Resolvase"/>
    <property type="match status" value="1"/>
</dbReference>
<dbReference type="Pfam" id="PF00239">
    <property type="entry name" value="Resolvase"/>
    <property type="match status" value="1"/>
</dbReference>
<feature type="coiled-coil region" evidence="1">
    <location>
        <begin position="358"/>
        <end position="389"/>
    </location>
</feature>
<sequence>MLKAAIYARYSSDNQREESIEAQIRAINQYAKANNIRIVKTYIDEAKSAKTDDRPNFTRMIKESSLGLFNMIIVHKLDRFARNRYDSAFYKKKLKDNSVKVVSVLEHLDDSPESIMLESVLEGMAEYYSVNLAREVMKGMKETALQCKHTGGTPALGYDLNKDKTYKINESEAKIVQKIFKMYSDGNSYNTIIDTLNNDGYRTKRGNLFGKNSLYDILRNERYTGVYIYNRSSSETNGKRNSHAYKPDDEVIKIKGGMPQIISYDVWEQVKKKMDANKVNRAANSAKTIYLLSGLIYCGKCEKSMTGNKKYAGRNKTLYETYECSTRKRTHDCDMKSINKQYIEDLVINYLYDNLFTSKAIEKTIKKIKENALKQNKEIAEDIKQFSAELSSIDTKINNITDAIANGMFHESMKTKLDELENRRSVIFIRLEEAKRESLLTSPSEELIRKYLEKDSNIKEKSLEEQKLILQAYVSKVIVNEDTIAINTIVSFDGGGEPILTIPLSATRETLYKNP</sequence>